<name>A0AAE0WCN4_9BIVA</name>
<protein>
    <submittedName>
        <fullName evidence="1">Uncharacterized protein</fullName>
    </submittedName>
</protein>
<accession>A0AAE0WCN4</accession>
<reference evidence="1" key="2">
    <citation type="journal article" date="2021" name="Genome Biol. Evol.">
        <title>Developing a high-quality reference genome for a parasitic bivalve with doubly uniparental inheritance (Bivalvia: Unionida).</title>
        <authorList>
            <person name="Smith C.H."/>
        </authorList>
    </citation>
    <scope>NUCLEOTIDE SEQUENCE</scope>
    <source>
        <strain evidence="1">CHS0354</strain>
        <tissue evidence="1">Mantle</tissue>
    </source>
</reference>
<comment type="caution">
    <text evidence="1">The sequence shown here is derived from an EMBL/GenBank/DDBJ whole genome shotgun (WGS) entry which is preliminary data.</text>
</comment>
<reference evidence="1" key="3">
    <citation type="submission" date="2023-05" db="EMBL/GenBank/DDBJ databases">
        <authorList>
            <person name="Smith C.H."/>
        </authorList>
    </citation>
    <scope>NUCLEOTIDE SEQUENCE</scope>
    <source>
        <strain evidence="1">CHS0354</strain>
        <tissue evidence="1">Mantle</tissue>
    </source>
</reference>
<dbReference type="EMBL" id="JAEAOA010001024">
    <property type="protein sequence ID" value="KAK3610438.1"/>
    <property type="molecule type" value="Genomic_DNA"/>
</dbReference>
<dbReference type="AlphaFoldDB" id="A0AAE0WCN4"/>
<proteinExistence type="predicted"/>
<dbReference type="Proteomes" id="UP001195483">
    <property type="component" value="Unassembled WGS sequence"/>
</dbReference>
<keyword evidence="2" id="KW-1185">Reference proteome</keyword>
<sequence>MRYLSNIQTLLAVLHPESTSCNTSKTTVLHPESSICPASRMHSNLFCIHNPLYVLYPEFTIFGIQNLLSVLHPEYTLSHSESTFCPASRIIYQSSIQTAISFLTMVI</sequence>
<organism evidence="1 2">
    <name type="scientific">Potamilus streckersoni</name>
    <dbReference type="NCBI Taxonomy" id="2493646"/>
    <lineage>
        <taxon>Eukaryota</taxon>
        <taxon>Metazoa</taxon>
        <taxon>Spiralia</taxon>
        <taxon>Lophotrochozoa</taxon>
        <taxon>Mollusca</taxon>
        <taxon>Bivalvia</taxon>
        <taxon>Autobranchia</taxon>
        <taxon>Heteroconchia</taxon>
        <taxon>Palaeoheterodonta</taxon>
        <taxon>Unionida</taxon>
        <taxon>Unionoidea</taxon>
        <taxon>Unionidae</taxon>
        <taxon>Ambleminae</taxon>
        <taxon>Lampsilini</taxon>
        <taxon>Potamilus</taxon>
    </lineage>
</organism>
<evidence type="ECO:0000313" key="2">
    <source>
        <dbReference type="Proteomes" id="UP001195483"/>
    </source>
</evidence>
<evidence type="ECO:0000313" key="1">
    <source>
        <dbReference type="EMBL" id="KAK3610438.1"/>
    </source>
</evidence>
<reference evidence="1" key="1">
    <citation type="journal article" date="2021" name="Genome Biol. Evol.">
        <title>A High-Quality Reference Genome for a Parasitic Bivalve with Doubly Uniparental Inheritance (Bivalvia: Unionida).</title>
        <authorList>
            <person name="Smith C.H."/>
        </authorList>
    </citation>
    <scope>NUCLEOTIDE SEQUENCE</scope>
    <source>
        <strain evidence="1">CHS0354</strain>
    </source>
</reference>
<gene>
    <name evidence="1" type="ORF">CHS0354_016615</name>
</gene>